<dbReference type="InterPro" id="IPR001806">
    <property type="entry name" value="Small_GTPase"/>
</dbReference>
<dbReference type="PROSITE" id="PS51421">
    <property type="entry name" value="RAS"/>
    <property type="match status" value="1"/>
</dbReference>
<dbReference type="SMART" id="SM00175">
    <property type="entry name" value="RAB"/>
    <property type="match status" value="1"/>
</dbReference>
<dbReference type="InterPro" id="IPR027417">
    <property type="entry name" value="P-loop_NTPase"/>
</dbReference>
<dbReference type="NCBIfam" id="TIGR00231">
    <property type="entry name" value="small_GTP"/>
    <property type="match status" value="1"/>
</dbReference>
<dbReference type="SUPFAM" id="SSF52540">
    <property type="entry name" value="P-loop containing nucleoside triphosphate hydrolases"/>
    <property type="match status" value="1"/>
</dbReference>
<dbReference type="FunFam" id="3.40.50.300:FF:001447">
    <property type="entry name" value="Ras-related protein Rab-1B"/>
    <property type="match status" value="1"/>
</dbReference>
<dbReference type="Gene3D" id="3.40.50.300">
    <property type="entry name" value="P-loop containing nucleotide triphosphate hydrolases"/>
    <property type="match status" value="1"/>
</dbReference>
<keyword evidence="3" id="KW-1185">Reference proteome</keyword>
<dbReference type="PANTHER" id="PTHR47978">
    <property type="match status" value="1"/>
</dbReference>
<evidence type="ECO:0000256" key="1">
    <source>
        <dbReference type="ARBA" id="ARBA00022741"/>
    </source>
</evidence>
<dbReference type="SMART" id="SM00173">
    <property type="entry name" value="RAS"/>
    <property type="match status" value="1"/>
</dbReference>
<dbReference type="Proteomes" id="UP000245591">
    <property type="component" value="Unassembled WGS sequence"/>
</dbReference>
<sequence>MQIWDTAGQERFRSISKLYYRGADVAIIVYDITNQDSFDEVDGWVKELKEDPMNGETIIAIVGNKLDLTKERRIVPYSELLAYKYRIENKDFSCQANESTFDRGHSCNNDFIIIETSCHDEHAINSLFEKIAKRLVTEHVRRQEELLDKNDENILDETQSKTIRVENNRTCTIGSSCCWV</sequence>
<reference evidence="2 3" key="1">
    <citation type="journal article" date="2018" name="MBio">
        <title>Comparative Genomics Reveals the Core Gene Toolbox for the Fungus-Insect Symbiosis.</title>
        <authorList>
            <person name="Wang Y."/>
            <person name="Stata M."/>
            <person name="Wang W."/>
            <person name="Stajich J.E."/>
            <person name="White M.M."/>
            <person name="Moncalvo J.M."/>
        </authorList>
    </citation>
    <scope>NUCLEOTIDE SEQUENCE [LARGE SCALE GENOMIC DNA]</scope>
    <source>
        <strain evidence="2 3">AUS-126-30</strain>
    </source>
</reference>
<organism evidence="2 3">
    <name type="scientific">Smittium angustum</name>
    <dbReference type="NCBI Taxonomy" id="133377"/>
    <lineage>
        <taxon>Eukaryota</taxon>
        <taxon>Fungi</taxon>
        <taxon>Fungi incertae sedis</taxon>
        <taxon>Zoopagomycota</taxon>
        <taxon>Kickxellomycotina</taxon>
        <taxon>Harpellomycetes</taxon>
        <taxon>Harpellales</taxon>
        <taxon>Legeriomycetaceae</taxon>
        <taxon>Smittium</taxon>
    </lineage>
</organism>
<dbReference type="AlphaFoldDB" id="A0A2U1JEK0"/>
<dbReference type="GO" id="GO:0003924">
    <property type="term" value="F:GTPase activity"/>
    <property type="evidence" value="ECO:0007669"/>
    <property type="project" value="InterPro"/>
</dbReference>
<comment type="caution">
    <text evidence="2">The sequence shown here is derived from an EMBL/GenBank/DDBJ whole genome shotgun (WGS) entry which is preliminary data.</text>
</comment>
<dbReference type="EMBL" id="MBFU01000012">
    <property type="protein sequence ID" value="PWA03522.1"/>
    <property type="molecule type" value="Genomic_DNA"/>
</dbReference>
<protein>
    <submittedName>
        <fullName evidence="2">Uncharacterized protein</fullName>
    </submittedName>
</protein>
<evidence type="ECO:0000313" key="2">
    <source>
        <dbReference type="EMBL" id="PWA03522.1"/>
    </source>
</evidence>
<dbReference type="InterPro" id="IPR005225">
    <property type="entry name" value="Small_GTP-bd"/>
</dbReference>
<evidence type="ECO:0000313" key="3">
    <source>
        <dbReference type="Proteomes" id="UP000245591"/>
    </source>
</evidence>
<gene>
    <name evidence="2" type="ORF">BB558_000300</name>
</gene>
<accession>A0A2U1JEK0</accession>
<dbReference type="Pfam" id="PF00071">
    <property type="entry name" value="Ras"/>
    <property type="match status" value="1"/>
</dbReference>
<proteinExistence type="predicted"/>
<dbReference type="PROSITE" id="PS51419">
    <property type="entry name" value="RAB"/>
    <property type="match status" value="1"/>
</dbReference>
<keyword evidence="1" id="KW-0547">Nucleotide-binding</keyword>
<name>A0A2U1JEK0_SMIAN</name>
<dbReference type="GO" id="GO:0005525">
    <property type="term" value="F:GTP binding"/>
    <property type="evidence" value="ECO:0007669"/>
    <property type="project" value="InterPro"/>
</dbReference>